<comment type="caution">
    <text evidence="1">The sequence shown here is derived from an EMBL/GenBank/DDBJ whole genome shotgun (WGS) entry which is preliminary data.</text>
</comment>
<proteinExistence type="predicted"/>
<gene>
    <name evidence="1" type="ORF">E3U43_011395</name>
</gene>
<evidence type="ECO:0000313" key="2">
    <source>
        <dbReference type="Proteomes" id="UP000793456"/>
    </source>
</evidence>
<dbReference type="Proteomes" id="UP000793456">
    <property type="component" value="Chromosome XVIII"/>
</dbReference>
<name>A0ACD3QJG9_LARCR</name>
<reference evidence="1" key="1">
    <citation type="submission" date="2018-11" db="EMBL/GenBank/DDBJ databases">
        <title>The sequence and de novo assembly of Larimichthys crocea genome using PacBio and Hi-C technologies.</title>
        <authorList>
            <person name="Xu P."/>
            <person name="Chen B."/>
            <person name="Zhou Z."/>
            <person name="Ke Q."/>
            <person name="Wu Y."/>
            <person name="Bai H."/>
            <person name="Pu F."/>
        </authorList>
    </citation>
    <scope>NUCLEOTIDE SEQUENCE</scope>
    <source>
        <tissue evidence="1">Muscle</tissue>
    </source>
</reference>
<keyword evidence="2" id="KW-1185">Reference proteome</keyword>
<accession>A0ACD3QJG9</accession>
<sequence length="102" mass="11614">MHGDETVSRQVLVYLVEYLLANYGNEPRVSELVDTTDVYIMPSMNPDGFERSREGDCNGDNMGRNNARDKDLNRSFPDQFVSRNISQDDYPRGRGCDEVDSS</sequence>
<dbReference type="EMBL" id="CM011691">
    <property type="protein sequence ID" value="TMS07302.1"/>
    <property type="molecule type" value="Genomic_DNA"/>
</dbReference>
<organism evidence="1 2">
    <name type="scientific">Larimichthys crocea</name>
    <name type="common">Large yellow croaker</name>
    <name type="synonym">Pseudosciaena crocea</name>
    <dbReference type="NCBI Taxonomy" id="215358"/>
    <lineage>
        <taxon>Eukaryota</taxon>
        <taxon>Metazoa</taxon>
        <taxon>Chordata</taxon>
        <taxon>Craniata</taxon>
        <taxon>Vertebrata</taxon>
        <taxon>Euteleostomi</taxon>
        <taxon>Actinopterygii</taxon>
        <taxon>Neopterygii</taxon>
        <taxon>Teleostei</taxon>
        <taxon>Neoteleostei</taxon>
        <taxon>Acanthomorphata</taxon>
        <taxon>Eupercaria</taxon>
        <taxon>Sciaenidae</taxon>
        <taxon>Larimichthys</taxon>
    </lineage>
</organism>
<protein>
    <submittedName>
        <fullName evidence="1">Uncharacterized protein</fullName>
    </submittedName>
</protein>
<evidence type="ECO:0000313" key="1">
    <source>
        <dbReference type="EMBL" id="TMS07302.1"/>
    </source>
</evidence>